<dbReference type="InterPro" id="IPR000600">
    <property type="entry name" value="ROK"/>
</dbReference>
<organism evidence="1 2">
    <name type="scientific">Deinococcus peraridilitoris (strain DSM 19664 / LMG 22246 / CIP 109416 / KR-200)</name>
    <dbReference type="NCBI Taxonomy" id="937777"/>
    <lineage>
        <taxon>Bacteria</taxon>
        <taxon>Thermotogati</taxon>
        <taxon>Deinococcota</taxon>
        <taxon>Deinococci</taxon>
        <taxon>Deinococcales</taxon>
        <taxon>Deinococcaceae</taxon>
        <taxon>Deinococcus</taxon>
    </lineage>
</organism>
<proteinExistence type="predicted"/>
<dbReference type="Proteomes" id="UP000010467">
    <property type="component" value="Chromosome"/>
</dbReference>
<dbReference type="OrthoDB" id="9795247at2"/>
<dbReference type="NCBIfam" id="NF045942">
    <property type="entry name" value="PolPhglucPhase"/>
    <property type="match status" value="1"/>
</dbReference>
<dbReference type="InterPro" id="IPR043129">
    <property type="entry name" value="ATPase_NBD"/>
</dbReference>
<evidence type="ECO:0000313" key="2">
    <source>
        <dbReference type="Proteomes" id="UP000010467"/>
    </source>
</evidence>
<keyword evidence="1" id="KW-0418">Kinase</keyword>
<dbReference type="GO" id="GO:0016301">
    <property type="term" value="F:kinase activity"/>
    <property type="evidence" value="ECO:0007669"/>
    <property type="project" value="UniProtKB-KW"/>
</dbReference>
<dbReference type="CDD" id="cd24058">
    <property type="entry name" value="ASKHA_NBD_ROK_PPGK"/>
    <property type="match status" value="1"/>
</dbReference>
<sequence length="247" mass="26126">MSQILGIDIGGSGIKGAPVDLTSGTLIAERHRIPTPQPSTPQAVALVVRELCEHFGWRDAVGCTFPAVIRGGVALSAANVDKSWIGTNAERVLSEASGLTVRVVNDADAAGLAEARFGAGRGEDGVVMLLTLGTGIGSALLHGGLLVPNTELGHVELNGKELEHYASDKVREDQDLSWKKWAERLSTSLQYLERLFSPDLFILGGGVSKKGDKFLPLLQVKTPVKLAELRNQAGIVGAALYAAGRER</sequence>
<dbReference type="SUPFAM" id="SSF53067">
    <property type="entry name" value="Actin-like ATPase domain"/>
    <property type="match status" value="1"/>
</dbReference>
<reference evidence="2" key="1">
    <citation type="submission" date="2012-03" db="EMBL/GenBank/DDBJ databases">
        <title>Complete sequence of chromosome of Deinococcus peraridilitoris DSM 19664.</title>
        <authorList>
            <person name="Lucas S."/>
            <person name="Copeland A."/>
            <person name="Lapidus A."/>
            <person name="Glavina del Rio T."/>
            <person name="Dalin E."/>
            <person name="Tice H."/>
            <person name="Bruce D."/>
            <person name="Goodwin L."/>
            <person name="Pitluck S."/>
            <person name="Peters L."/>
            <person name="Mikhailova N."/>
            <person name="Lu M."/>
            <person name="Kyrpides N."/>
            <person name="Mavromatis K."/>
            <person name="Ivanova N."/>
            <person name="Brettin T."/>
            <person name="Detter J.C."/>
            <person name="Han C."/>
            <person name="Larimer F."/>
            <person name="Land M."/>
            <person name="Hauser L."/>
            <person name="Markowitz V."/>
            <person name="Cheng J.-F."/>
            <person name="Hugenholtz P."/>
            <person name="Woyke T."/>
            <person name="Wu D."/>
            <person name="Pukall R."/>
            <person name="Steenblock K."/>
            <person name="Brambilla E."/>
            <person name="Klenk H.-P."/>
            <person name="Eisen J.A."/>
        </authorList>
    </citation>
    <scope>NUCLEOTIDE SEQUENCE [LARGE SCALE GENOMIC DNA]</scope>
    <source>
        <strain evidence="2">DSM 19664 / LMG 22246 / CIP 109416 / KR-200</strain>
    </source>
</reference>
<keyword evidence="2" id="KW-1185">Reference proteome</keyword>
<dbReference type="EMBL" id="CP003382">
    <property type="protein sequence ID" value="AFZ66522.1"/>
    <property type="molecule type" value="Genomic_DNA"/>
</dbReference>
<dbReference type="eggNOG" id="COG1940">
    <property type="taxonomic scope" value="Bacteria"/>
</dbReference>
<keyword evidence="1" id="KW-0808">Transferase</keyword>
<evidence type="ECO:0000313" key="1">
    <source>
        <dbReference type="EMBL" id="AFZ66522.1"/>
    </source>
</evidence>
<dbReference type="PANTHER" id="PTHR18964">
    <property type="entry name" value="ROK (REPRESSOR, ORF, KINASE) FAMILY"/>
    <property type="match status" value="1"/>
</dbReference>
<dbReference type="Pfam" id="PF00480">
    <property type="entry name" value="ROK"/>
    <property type="match status" value="1"/>
</dbReference>
<dbReference type="RefSeq" id="WP_015234832.1">
    <property type="nucleotide sequence ID" value="NC_019793.1"/>
</dbReference>
<dbReference type="PATRIC" id="fig|937777.3.peg.961"/>
<accession>L0A015</accession>
<name>L0A015_DEIPD</name>
<dbReference type="KEGG" id="dpd:Deipe_0954"/>
<dbReference type="AlphaFoldDB" id="L0A015"/>
<dbReference type="STRING" id="937777.Deipe_0954"/>
<protein>
    <submittedName>
        <fullName evidence="1">Transcriptional regulator/sugar kinase</fullName>
    </submittedName>
</protein>
<dbReference type="PANTHER" id="PTHR18964:SF146">
    <property type="entry name" value="POLYPHOSPHATE GLUCOKINASE"/>
    <property type="match status" value="1"/>
</dbReference>
<dbReference type="HOGENOM" id="CLU_065796_0_0_0"/>
<gene>
    <name evidence="1" type="ordered locus">Deipe_0954</name>
</gene>
<dbReference type="Gene3D" id="3.30.420.40">
    <property type="match status" value="2"/>
</dbReference>